<dbReference type="PANTHER" id="PTHR23020:SF41">
    <property type="entry name" value="AMINOGLYCOSIDE PHOSPHOTRANSFERASE DOMAIN-CONTAINING PROTEIN"/>
    <property type="match status" value="1"/>
</dbReference>
<evidence type="ECO:0000313" key="3">
    <source>
        <dbReference type="Proteomes" id="UP000245711"/>
    </source>
</evidence>
<protein>
    <submittedName>
        <fullName evidence="2">Aminoglycoside phosphotransferase</fullName>
    </submittedName>
</protein>
<evidence type="ECO:0000259" key="1">
    <source>
        <dbReference type="SMART" id="SM00587"/>
    </source>
</evidence>
<reference evidence="2 3" key="1">
    <citation type="submission" date="2017-05" db="EMBL/GenBank/DDBJ databases">
        <title>Isolation of Rhodococcus sp. S2-17 biodegrading of BP-3.</title>
        <authorList>
            <person name="Lee Y."/>
            <person name="Kim K.H."/>
            <person name="Chun B.H."/>
            <person name="Jung H.S."/>
            <person name="Jeon C.O."/>
        </authorList>
    </citation>
    <scope>NUCLEOTIDE SEQUENCE [LARGE SCALE GENOMIC DNA]</scope>
    <source>
        <strain evidence="2 3">S2-17</strain>
    </source>
</reference>
<keyword evidence="3" id="KW-1185">Reference proteome</keyword>
<dbReference type="PANTHER" id="PTHR23020">
    <property type="entry name" value="UNCHARACTERIZED NUCLEAR HORMONE RECEPTOR-RELATED"/>
    <property type="match status" value="1"/>
</dbReference>
<name>A0A2S2BR94_9NOCA</name>
<dbReference type="InterPro" id="IPR011009">
    <property type="entry name" value="Kinase-like_dom_sf"/>
</dbReference>
<evidence type="ECO:0000313" key="2">
    <source>
        <dbReference type="EMBL" id="AWK71121.1"/>
    </source>
</evidence>
<dbReference type="InterPro" id="IPR052961">
    <property type="entry name" value="Oxido-Kinase-like_Enzymes"/>
</dbReference>
<proteinExistence type="predicted"/>
<dbReference type="RefSeq" id="WP_109327071.1">
    <property type="nucleotide sequence ID" value="NZ_CP021354.1"/>
</dbReference>
<dbReference type="InterPro" id="IPR015897">
    <property type="entry name" value="CHK_kinase-like"/>
</dbReference>
<keyword evidence="2" id="KW-0808">Transferase</keyword>
<dbReference type="GO" id="GO:0016740">
    <property type="term" value="F:transferase activity"/>
    <property type="evidence" value="ECO:0007669"/>
    <property type="project" value="UniProtKB-KW"/>
</dbReference>
<sequence length="350" mass="38409">MTIAVPDTLEEALSPQWLTAALEPRYAGIEVREVIPGPVVDRVSTNARFTIVCERDTPDGLSSSLCVKGYFNDQGREARSVGEREACFYRDLAAGSGVRTLRGVYADFDPATHHGVVITEDVVAEGGVFLDADSHFTPDQAAESLSQFARLHATTWGRAQWAETTWLKPKLDGALRAWGADTITARIDENLNGPNGLRVPAEVRDARRLTEAYSALVGTLQSEHASSDWCVIHGDAHVGNLFLDPMGAPSLVDWQLVQRGMWYLDVGTHIATALTVDDRRRSEKDLLWHYLDCLASHGIALPSRDAAWRALSRGIVRGFFLWGITAKVAPHLIEILLHRLGTAVADHDAL</sequence>
<dbReference type="InterPro" id="IPR004119">
    <property type="entry name" value="EcKL"/>
</dbReference>
<dbReference type="KEGG" id="roz:CBI38_05570"/>
<dbReference type="SMART" id="SM00587">
    <property type="entry name" value="CHK"/>
    <property type="match status" value="1"/>
</dbReference>
<dbReference type="AlphaFoldDB" id="A0A2S2BR94"/>
<organism evidence="2 3">
    <name type="scientific">Rhodococcus oxybenzonivorans</name>
    <dbReference type="NCBI Taxonomy" id="1990687"/>
    <lineage>
        <taxon>Bacteria</taxon>
        <taxon>Bacillati</taxon>
        <taxon>Actinomycetota</taxon>
        <taxon>Actinomycetes</taxon>
        <taxon>Mycobacteriales</taxon>
        <taxon>Nocardiaceae</taxon>
        <taxon>Rhodococcus</taxon>
    </lineage>
</organism>
<dbReference type="Proteomes" id="UP000245711">
    <property type="component" value="Chromosome"/>
</dbReference>
<accession>A0A2S2BR94</accession>
<gene>
    <name evidence="2" type="ORF">CBI38_05570</name>
</gene>
<dbReference type="OrthoDB" id="141068at2"/>
<dbReference type="SUPFAM" id="SSF56112">
    <property type="entry name" value="Protein kinase-like (PK-like)"/>
    <property type="match status" value="1"/>
</dbReference>
<feature type="domain" description="CHK kinase-like" evidence="1">
    <location>
        <begin position="117"/>
        <end position="300"/>
    </location>
</feature>
<dbReference type="Gene3D" id="3.90.1200.10">
    <property type="match status" value="1"/>
</dbReference>
<dbReference type="EMBL" id="CP021354">
    <property type="protein sequence ID" value="AWK71121.1"/>
    <property type="molecule type" value="Genomic_DNA"/>
</dbReference>
<dbReference type="Pfam" id="PF02958">
    <property type="entry name" value="EcKL"/>
    <property type="match status" value="1"/>
</dbReference>